<feature type="compositionally biased region" description="Polar residues" evidence="1">
    <location>
        <begin position="180"/>
        <end position="215"/>
    </location>
</feature>
<evidence type="ECO:0000313" key="2">
    <source>
        <dbReference type="Proteomes" id="UP001165740"/>
    </source>
</evidence>
<dbReference type="InterPro" id="IPR043443">
    <property type="entry name" value="FYB1/2-like"/>
</dbReference>
<feature type="compositionally biased region" description="Basic and acidic residues" evidence="1">
    <location>
        <begin position="515"/>
        <end position="562"/>
    </location>
</feature>
<feature type="compositionally biased region" description="Polar residues" evidence="1">
    <location>
        <begin position="151"/>
        <end position="172"/>
    </location>
</feature>
<evidence type="ECO:0000256" key="1">
    <source>
        <dbReference type="SAM" id="MobiDB-lite"/>
    </source>
</evidence>
<feature type="region of interest" description="Disordered" evidence="1">
    <location>
        <begin position="422"/>
        <end position="562"/>
    </location>
</feature>
<dbReference type="Gene3D" id="2.30.30.40">
    <property type="entry name" value="SH3 Domains"/>
    <property type="match status" value="1"/>
</dbReference>
<feature type="compositionally biased region" description="Acidic residues" evidence="1">
    <location>
        <begin position="499"/>
        <end position="509"/>
    </location>
</feature>
<dbReference type="RefSeq" id="XP_055885987.1">
    <property type="nucleotide sequence ID" value="XM_056030012.1"/>
</dbReference>
<dbReference type="PANTHER" id="PTHR16830:SF12">
    <property type="entry name" value="PDZ DOMAIN-CONTAINING PROTEIN"/>
    <property type="match status" value="1"/>
</dbReference>
<feature type="compositionally biased region" description="Basic and acidic residues" evidence="1">
    <location>
        <begin position="92"/>
        <end position="115"/>
    </location>
</feature>
<dbReference type="AlphaFoldDB" id="A0A9W3AFA8"/>
<dbReference type="GO" id="GO:0050852">
    <property type="term" value="P:T cell receptor signaling pathway"/>
    <property type="evidence" value="ECO:0007669"/>
    <property type="project" value="TreeGrafter"/>
</dbReference>
<feature type="compositionally biased region" description="Basic and acidic residues" evidence="1">
    <location>
        <begin position="127"/>
        <end position="136"/>
    </location>
</feature>
<reference evidence="3" key="1">
    <citation type="submission" date="2025-08" db="UniProtKB">
        <authorList>
            <consortium name="RefSeq"/>
        </authorList>
    </citation>
    <scope>IDENTIFICATION</scope>
</reference>
<organism evidence="2 3">
    <name type="scientific">Biomphalaria glabrata</name>
    <name type="common">Bloodfluke planorb</name>
    <name type="synonym">Freshwater snail</name>
    <dbReference type="NCBI Taxonomy" id="6526"/>
    <lineage>
        <taxon>Eukaryota</taxon>
        <taxon>Metazoa</taxon>
        <taxon>Spiralia</taxon>
        <taxon>Lophotrochozoa</taxon>
        <taxon>Mollusca</taxon>
        <taxon>Gastropoda</taxon>
        <taxon>Heterobranchia</taxon>
        <taxon>Euthyneura</taxon>
        <taxon>Panpulmonata</taxon>
        <taxon>Hygrophila</taxon>
        <taxon>Lymnaeoidea</taxon>
        <taxon>Planorbidae</taxon>
        <taxon>Biomphalaria</taxon>
    </lineage>
</organism>
<dbReference type="Proteomes" id="UP001165740">
    <property type="component" value="Chromosome 5"/>
</dbReference>
<dbReference type="GeneID" id="106061682"/>
<feature type="compositionally biased region" description="Low complexity" evidence="1">
    <location>
        <begin position="232"/>
        <end position="243"/>
    </location>
</feature>
<evidence type="ECO:0000313" key="3">
    <source>
        <dbReference type="RefSeq" id="XP_055885987.1"/>
    </source>
</evidence>
<name>A0A9W3AFA8_BIOGL</name>
<feature type="region of interest" description="Disordered" evidence="1">
    <location>
        <begin position="1"/>
        <end position="21"/>
    </location>
</feature>
<proteinExistence type="predicted"/>
<feature type="compositionally biased region" description="Acidic residues" evidence="1">
    <location>
        <begin position="467"/>
        <end position="476"/>
    </location>
</feature>
<keyword evidence="2" id="KW-1185">Reference proteome</keyword>
<dbReference type="GO" id="GO:0005886">
    <property type="term" value="C:plasma membrane"/>
    <property type="evidence" value="ECO:0007669"/>
    <property type="project" value="InterPro"/>
</dbReference>
<gene>
    <name evidence="3" type="primary">LOC106061682</name>
</gene>
<dbReference type="GO" id="GO:0007229">
    <property type="term" value="P:integrin-mediated signaling pathway"/>
    <property type="evidence" value="ECO:0007669"/>
    <property type="project" value="InterPro"/>
</dbReference>
<sequence>MDMAVKSRLKLFEQSPDSEDMANVAKGRPPLANKPNVMAKFPLKATEEANVNNTNKPGVKLGPGPAIKQDELFAIKNSLNKGSPGRSPEVNNSHEKEPETIDFRKVALKPPEARRVSVPKVFQGEDDVSKSTDHPPKLPQVKPMTGLKTPLKTQDTVKQTDVVSESVHQTPLKTWGTKLASGSPQQSANNGSTPIAKSWGNKNQASTQAAQTNGPSVAAAATSVAKSWQARQISTTTSQTTIQPANLKPWMAKQSSPSTNGITLATHSPPATSPTLQPSTSPALSNQEAEEEEQEKGKFDFRSHMKQRNSLVSEPKSPLTDITPKNNEKAKSPIPSSISDSKKLPDVLLRFPNKQATPVQDKKRQSSNMIIERKSDNKNFKKVKLSTLAPESSKPAKPALPTSIDLTQVKVEYQKKIQDLQSEADAANDGVTEEIYEDGSSTVSPVLPRRPTFKRNSERVSLIPDMAPEEEGDVYDDGTSTAIVDEIYADGETEKPEMIECDDVYEDEESFSKPVETEEDKKKRLKEEAEAKKREEKERKDREKQEKEQKKKEEKEKKERMKLLKKFNLTGKEAIVGQGTIKQDAKGSGLTLTVKKDQTVTILRLNDNPPNKWLVKIDENIMGYVDSSNIEIDTKNIKQTMGKVRKNSKQPDEDDQPTYDDVPPDTVADEIEEEIYEEL</sequence>
<dbReference type="PANTHER" id="PTHR16830">
    <property type="entry name" value="SH2 CONTAINING ADAPTOR PRAM-1 RELATED"/>
    <property type="match status" value="1"/>
</dbReference>
<protein>
    <submittedName>
        <fullName evidence="3">FYN-binding protein 1-like isoform X1</fullName>
    </submittedName>
</protein>
<accession>A0A9W3AFA8</accession>
<feature type="compositionally biased region" description="Polar residues" evidence="1">
    <location>
        <begin position="253"/>
        <end position="286"/>
    </location>
</feature>
<feature type="compositionally biased region" description="Low complexity" evidence="1">
    <location>
        <begin position="216"/>
        <end position="225"/>
    </location>
</feature>
<dbReference type="GO" id="GO:0072659">
    <property type="term" value="P:protein localization to plasma membrane"/>
    <property type="evidence" value="ECO:0007669"/>
    <property type="project" value="TreeGrafter"/>
</dbReference>
<feature type="region of interest" description="Disordered" evidence="1">
    <location>
        <begin position="641"/>
        <end position="665"/>
    </location>
</feature>
<dbReference type="OrthoDB" id="5986624at2759"/>
<feature type="region of interest" description="Disordered" evidence="1">
    <location>
        <begin position="76"/>
        <end position="401"/>
    </location>
</feature>